<dbReference type="AlphaFoldDB" id="A0A0M3KCK2"/>
<dbReference type="InterPro" id="IPR013783">
    <property type="entry name" value="Ig-like_fold"/>
</dbReference>
<evidence type="ECO:0000313" key="1">
    <source>
        <dbReference type="WBParaSite" id="ASIM_0001870301-mRNA-1"/>
    </source>
</evidence>
<accession>A0A0M3KCK2</accession>
<protein>
    <submittedName>
        <fullName evidence="1">Receptor protein-tyrosine kinase</fullName>
    </submittedName>
</protein>
<sequence>LYSIRRDSDSPQPYLLHLDMINIENVLHKVPIGGEVNSVDAVISDWVANRLLFVSFGHLMQIGLDGIQGVSSVTPKRIMDLSPGAGDAKQLLYDPFTNTAYLLTKNGSLFSLDMTKRTEQNLALRLECLKSETVSSMMSEFAWNRAASPAIYVLTWNGMLRVDVTTMKCAEIAFDWTKFGENGLKSVSSFAIADKLFVFVTSAELIVYELSTSTATPIPVPGSPFKQVLAVSQSSQPYPDRSCFALSEPPDVKFTVQNEGKSGAVVMINEPPLPNSCPGVSVPATQYELHFKRKDSDKVKNVHSINHIVHVENGILDKETENNFPPARIVKVSQLSGSLIAPATIGAQQFEGAHYSAQSTDAVTCLNDPCSAKISNLRPSTDYKFWVRAIHESHLNSQFSDDSEGLSTETTVRTKDVCGTLRPDNVTGTSVVLRWNSLEPGTPPTKISIQYRIVMFLLHSFDLVGSCEFTSDN</sequence>
<dbReference type="InterPro" id="IPR036116">
    <property type="entry name" value="FN3_sf"/>
</dbReference>
<name>A0A0M3KCK2_ANISI</name>
<organism evidence="1">
    <name type="scientific">Anisakis simplex</name>
    <name type="common">Herring worm</name>
    <dbReference type="NCBI Taxonomy" id="6269"/>
    <lineage>
        <taxon>Eukaryota</taxon>
        <taxon>Metazoa</taxon>
        <taxon>Ecdysozoa</taxon>
        <taxon>Nematoda</taxon>
        <taxon>Chromadorea</taxon>
        <taxon>Rhabditida</taxon>
        <taxon>Spirurina</taxon>
        <taxon>Ascaridomorpha</taxon>
        <taxon>Ascaridoidea</taxon>
        <taxon>Anisakidae</taxon>
        <taxon>Anisakis</taxon>
        <taxon>Anisakis simplex complex</taxon>
    </lineage>
</organism>
<dbReference type="SUPFAM" id="SSF49265">
    <property type="entry name" value="Fibronectin type III"/>
    <property type="match status" value="1"/>
</dbReference>
<dbReference type="Gene3D" id="2.60.40.10">
    <property type="entry name" value="Immunoglobulins"/>
    <property type="match status" value="1"/>
</dbReference>
<proteinExistence type="predicted"/>
<dbReference type="WBParaSite" id="ASIM_0001870301-mRNA-1">
    <property type="protein sequence ID" value="ASIM_0001870301-mRNA-1"/>
    <property type="gene ID" value="ASIM_0001870301"/>
</dbReference>
<reference evidence="1" key="1">
    <citation type="submission" date="2017-02" db="UniProtKB">
        <authorList>
            <consortium name="WormBaseParasite"/>
        </authorList>
    </citation>
    <scope>IDENTIFICATION</scope>
</reference>